<dbReference type="Pfam" id="PF01420">
    <property type="entry name" value="Methylase_S"/>
    <property type="match status" value="2"/>
</dbReference>
<dbReference type="EMBL" id="RAXZ01000035">
    <property type="protein sequence ID" value="RKG48303.1"/>
    <property type="molecule type" value="Genomic_DNA"/>
</dbReference>
<dbReference type="InterPro" id="IPR000055">
    <property type="entry name" value="Restrct_endonuc_typeI_TRD"/>
</dbReference>
<evidence type="ECO:0000313" key="5">
    <source>
        <dbReference type="EMBL" id="RKG48303.1"/>
    </source>
</evidence>
<proteinExistence type="inferred from homology"/>
<dbReference type="Gene3D" id="3.90.220.20">
    <property type="entry name" value="DNA methylase specificity domains"/>
    <property type="match status" value="2"/>
</dbReference>
<feature type="domain" description="Type I restriction modification DNA specificity" evidence="4">
    <location>
        <begin position="225"/>
        <end position="403"/>
    </location>
</feature>
<dbReference type="InterPro" id="IPR052021">
    <property type="entry name" value="Type-I_RS_S_subunit"/>
</dbReference>
<comment type="similarity">
    <text evidence="1">Belongs to the type-I restriction system S methylase family.</text>
</comment>
<keyword evidence="2" id="KW-0680">Restriction system</keyword>
<evidence type="ECO:0000313" key="6">
    <source>
        <dbReference type="Proteomes" id="UP000281084"/>
    </source>
</evidence>
<dbReference type="Proteomes" id="UP000281084">
    <property type="component" value="Unassembled WGS sequence"/>
</dbReference>
<comment type="caution">
    <text evidence="5">The sequence shown here is derived from an EMBL/GenBank/DDBJ whole genome shotgun (WGS) entry which is preliminary data.</text>
</comment>
<dbReference type="PANTHER" id="PTHR30408:SF12">
    <property type="entry name" value="TYPE I RESTRICTION ENZYME MJAVIII SPECIFICITY SUBUNIT"/>
    <property type="match status" value="1"/>
</dbReference>
<keyword evidence="5" id="KW-0540">Nuclease</keyword>
<evidence type="ECO:0000259" key="4">
    <source>
        <dbReference type="Pfam" id="PF01420"/>
    </source>
</evidence>
<dbReference type="InterPro" id="IPR044946">
    <property type="entry name" value="Restrct_endonuc_typeI_TRD_sf"/>
</dbReference>
<dbReference type="Gene3D" id="1.10.287.1120">
    <property type="entry name" value="Bipartite methylase S protein"/>
    <property type="match status" value="1"/>
</dbReference>
<dbReference type="AlphaFoldDB" id="A0A3A8G5N9"/>
<protein>
    <submittedName>
        <fullName evidence="5">Restriction endonuclease subunit S</fullName>
    </submittedName>
</protein>
<evidence type="ECO:0000256" key="3">
    <source>
        <dbReference type="ARBA" id="ARBA00023125"/>
    </source>
</evidence>
<feature type="domain" description="Type I restriction modification DNA specificity" evidence="4">
    <location>
        <begin position="75"/>
        <end position="189"/>
    </location>
</feature>
<accession>A0A3A8G5N9</accession>
<organism evidence="5 6">
    <name type="scientific">Acinetobacter cumulans</name>
    <dbReference type="NCBI Taxonomy" id="2136182"/>
    <lineage>
        <taxon>Bacteria</taxon>
        <taxon>Pseudomonadati</taxon>
        <taxon>Pseudomonadota</taxon>
        <taxon>Gammaproteobacteria</taxon>
        <taxon>Moraxellales</taxon>
        <taxon>Moraxellaceae</taxon>
        <taxon>Acinetobacter</taxon>
    </lineage>
</organism>
<evidence type="ECO:0000256" key="2">
    <source>
        <dbReference type="ARBA" id="ARBA00022747"/>
    </source>
</evidence>
<keyword evidence="3" id="KW-0238">DNA-binding</keyword>
<dbReference type="GO" id="GO:0003677">
    <property type="term" value="F:DNA binding"/>
    <property type="evidence" value="ECO:0007669"/>
    <property type="project" value="UniProtKB-KW"/>
</dbReference>
<dbReference type="PANTHER" id="PTHR30408">
    <property type="entry name" value="TYPE-1 RESTRICTION ENZYME ECOKI SPECIFICITY PROTEIN"/>
    <property type="match status" value="1"/>
</dbReference>
<keyword evidence="5" id="KW-0378">Hydrolase</keyword>
<evidence type="ECO:0000256" key="1">
    <source>
        <dbReference type="ARBA" id="ARBA00010923"/>
    </source>
</evidence>
<gene>
    <name evidence="5" type="ORF">D7V64_15435</name>
</gene>
<reference evidence="5 6" key="1">
    <citation type="submission" date="2018-09" db="EMBL/GenBank/DDBJ databases">
        <title>The draft genome of Acinetobacter spp. strains.</title>
        <authorList>
            <person name="Qin J."/>
            <person name="Feng Y."/>
            <person name="Zong Z."/>
        </authorList>
    </citation>
    <scope>NUCLEOTIDE SEQUENCE [LARGE SCALE GENOMIC DNA]</scope>
    <source>
        <strain evidence="5 6">WCHAc060002</strain>
    </source>
</reference>
<dbReference type="GO" id="GO:0009307">
    <property type="term" value="P:DNA restriction-modification system"/>
    <property type="evidence" value="ECO:0007669"/>
    <property type="project" value="UniProtKB-KW"/>
</dbReference>
<keyword evidence="5" id="KW-0255">Endonuclease</keyword>
<name>A0A3A8G5N9_9GAMM</name>
<sequence>MTAPKLRFKEFDKDWNTVNLKNCIESIDSGWSPQCESYPANSSQWGVLKTTSVDWSGFQENANKKLPDHLEPRPEIEVKPYDILVTRAGPTERVGVVSVVPNNVRKKLLISDKLIRIKSDKDNDPNFLGISLSSSKCQNQLQSKTSGLAKSQTNISQKILLDVTLQTPFKAEQTKIATFLSAVDEKISQLSQKLHLLGQYKQGMMQKLFSQQIRFKAEDGSEFGEWEYYKLGELTTLITKGTTPTSLGGKFENSGINFIKIESLSSDGKFLLDKFAYIDEVTHNKLARSQLENEDILFSIAGALGRVAIISNDYLPANTNQALAIIRLRNKNIIRYIYYFLNSDYVKKIIETESVQLAQANFSLGQLSDLDIVLPCIEEQTKIANFLSTIDQKIDVVSEQLEQAKLWKKGLLQQMFV</sequence>
<dbReference type="CDD" id="cd17246">
    <property type="entry name" value="RMtype1_S_SonII-TRD2-CR2_like"/>
    <property type="match status" value="1"/>
</dbReference>
<dbReference type="GO" id="GO:0004519">
    <property type="term" value="F:endonuclease activity"/>
    <property type="evidence" value="ECO:0007669"/>
    <property type="project" value="UniProtKB-KW"/>
</dbReference>
<dbReference type="SUPFAM" id="SSF116734">
    <property type="entry name" value="DNA methylase specificity domain"/>
    <property type="match status" value="2"/>
</dbReference>